<keyword evidence="4" id="KW-0378">Hydrolase</keyword>
<keyword evidence="13" id="KW-1185">Reference proteome</keyword>
<feature type="region of interest" description="Disordered" evidence="9">
    <location>
        <begin position="256"/>
        <end position="283"/>
    </location>
</feature>
<feature type="domain" description="AAA+ ATPase" evidence="11">
    <location>
        <begin position="594"/>
        <end position="747"/>
    </location>
</feature>
<dbReference type="InterPro" id="IPR009010">
    <property type="entry name" value="Asp_de-COase-like_dom_sf"/>
</dbReference>
<evidence type="ECO:0000313" key="12">
    <source>
        <dbReference type="EMBL" id="KDP37137.1"/>
    </source>
</evidence>
<organism evidence="12 13">
    <name type="scientific">Jatropha curcas</name>
    <name type="common">Barbados nut</name>
    <dbReference type="NCBI Taxonomy" id="180498"/>
    <lineage>
        <taxon>Eukaryota</taxon>
        <taxon>Viridiplantae</taxon>
        <taxon>Streptophyta</taxon>
        <taxon>Embryophyta</taxon>
        <taxon>Tracheophyta</taxon>
        <taxon>Spermatophyta</taxon>
        <taxon>Magnoliopsida</taxon>
        <taxon>eudicotyledons</taxon>
        <taxon>Gunneridae</taxon>
        <taxon>Pentapetalae</taxon>
        <taxon>rosids</taxon>
        <taxon>fabids</taxon>
        <taxon>Malpighiales</taxon>
        <taxon>Euphorbiaceae</taxon>
        <taxon>Crotonoideae</taxon>
        <taxon>Jatropheae</taxon>
        <taxon>Jatropha</taxon>
    </lineage>
</organism>
<evidence type="ECO:0000256" key="9">
    <source>
        <dbReference type="SAM" id="MobiDB-lite"/>
    </source>
</evidence>
<reference evidence="12 13" key="1">
    <citation type="journal article" date="2014" name="PLoS ONE">
        <title>Global Analysis of Gene Expression Profiles in Physic Nut (Jatropha curcas L.) Seedlings Exposed to Salt Stress.</title>
        <authorList>
            <person name="Zhang L."/>
            <person name="Zhang C."/>
            <person name="Wu P."/>
            <person name="Chen Y."/>
            <person name="Li M."/>
            <person name="Jiang H."/>
            <person name="Wu G."/>
        </authorList>
    </citation>
    <scope>NUCLEOTIDE SEQUENCE [LARGE SCALE GENOMIC DNA]</scope>
    <source>
        <strain evidence="13">cv. GZQX0401</strain>
        <tissue evidence="12">Young leaves</tissue>
    </source>
</reference>
<keyword evidence="3" id="KW-0547">Nucleotide-binding</keyword>
<dbReference type="Pfam" id="PF09262">
    <property type="entry name" value="PEX-1N"/>
    <property type="match status" value="1"/>
</dbReference>
<evidence type="ECO:0000256" key="1">
    <source>
        <dbReference type="ARBA" id="ARBA00004370"/>
    </source>
</evidence>
<dbReference type="GO" id="GO:0005524">
    <property type="term" value="F:ATP binding"/>
    <property type="evidence" value="ECO:0007669"/>
    <property type="project" value="UniProtKB-KW"/>
</dbReference>
<protein>
    <recommendedName>
        <fullName evidence="8">Peroxisomal ATPase PEX1</fullName>
    </recommendedName>
    <alternativeName>
        <fullName evidence="7">Peroxin-1</fullName>
    </alternativeName>
</protein>
<dbReference type="Gene3D" id="3.10.330.10">
    <property type="match status" value="1"/>
</dbReference>
<evidence type="ECO:0000256" key="6">
    <source>
        <dbReference type="ARBA" id="ARBA00023136"/>
    </source>
</evidence>
<dbReference type="InterPro" id="IPR027417">
    <property type="entry name" value="P-loop_NTPase"/>
</dbReference>
<evidence type="ECO:0000256" key="7">
    <source>
        <dbReference type="ARBA" id="ARBA00032509"/>
    </source>
</evidence>
<dbReference type="SUPFAM" id="SSF52540">
    <property type="entry name" value="P-loop containing nucleoside triphosphate hydrolases"/>
    <property type="match status" value="1"/>
</dbReference>
<keyword evidence="6 10" id="KW-0472">Membrane</keyword>
<dbReference type="SMART" id="SM00382">
    <property type="entry name" value="AAA"/>
    <property type="match status" value="1"/>
</dbReference>
<dbReference type="FunFam" id="3.40.50.300:FF:001620">
    <property type="entry name" value="Peroxisome biogenesis protein 1"/>
    <property type="match status" value="1"/>
</dbReference>
<keyword evidence="10" id="KW-1133">Transmembrane helix</keyword>
<evidence type="ECO:0000256" key="2">
    <source>
        <dbReference type="ARBA" id="ARBA00006914"/>
    </source>
</evidence>
<gene>
    <name evidence="12" type="ORF">JCGZ_06193</name>
</gene>
<dbReference type="PANTHER" id="PTHR23077">
    <property type="entry name" value="AAA-FAMILY ATPASE"/>
    <property type="match status" value="1"/>
</dbReference>
<dbReference type="PANTHER" id="PTHR23077:SF12">
    <property type="entry name" value="PEROXISOMAL ATPASE PEX1"/>
    <property type="match status" value="1"/>
</dbReference>
<dbReference type="InterPro" id="IPR003959">
    <property type="entry name" value="ATPase_AAA_core"/>
</dbReference>
<feature type="compositionally biased region" description="Polar residues" evidence="9">
    <location>
        <begin position="267"/>
        <end position="283"/>
    </location>
</feature>
<dbReference type="GO" id="GO:0005778">
    <property type="term" value="C:peroxisomal membrane"/>
    <property type="evidence" value="ECO:0007669"/>
    <property type="project" value="TreeGrafter"/>
</dbReference>
<comment type="subcellular location">
    <subcellularLocation>
        <location evidence="1">Membrane</location>
    </subcellularLocation>
</comment>
<dbReference type="GO" id="GO:0005829">
    <property type="term" value="C:cytosol"/>
    <property type="evidence" value="ECO:0007669"/>
    <property type="project" value="TreeGrafter"/>
</dbReference>
<dbReference type="EMBL" id="KK914415">
    <property type="protein sequence ID" value="KDP37137.1"/>
    <property type="molecule type" value="Genomic_DNA"/>
</dbReference>
<comment type="similarity">
    <text evidence="2">Belongs to the AAA ATPase family.</text>
</comment>
<evidence type="ECO:0000256" key="4">
    <source>
        <dbReference type="ARBA" id="ARBA00022801"/>
    </source>
</evidence>
<evidence type="ECO:0000256" key="3">
    <source>
        <dbReference type="ARBA" id="ARBA00022741"/>
    </source>
</evidence>
<evidence type="ECO:0000256" key="8">
    <source>
        <dbReference type="ARBA" id="ARBA00034532"/>
    </source>
</evidence>
<dbReference type="Gene3D" id="3.40.50.300">
    <property type="entry name" value="P-loop containing nucleotide triphosphate hydrolases"/>
    <property type="match status" value="1"/>
</dbReference>
<dbReference type="STRING" id="180498.A0A067KLW8"/>
<evidence type="ECO:0000256" key="5">
    <source>
        <dbReference type="ARBA" id="ARBA00022840"/>
    </source>
</evidence>
<dbReference type="InterPro" id="IPR029067">
    <property type="entry name" value="CDC48_domain_2-like_sf"/>
</dbReference>
<proteinExistence type="inferred from homology"/>
<dbReference type="AlphaFoldDB" id="A0A067KLW8"/>
<feature type="transmembrane region" description="Helical" evidence="10">
    <location>
        <begin position="820"/>
        <end position="841"/>
    </location>
</feature>
<dbReference type="SUPFAM" id="SSF50692">
    <property type="entry name" value="ADC-like"/>
    <property type="match status" value="1"/>
</dbReference>
<sequence length="863" mass="95449">MEFQVRHVGGIENCFISLPLQLIQTLESTRPGSLFSQVLTLELRCPNNDQQWVVAWSGATSSSSAIEVARQFADCISLPDHIRVQVKAVSNVASATLVTIEPSTEDDWEVLELNSEQAEAALLKQVRIVHEAMRFPLWLHGHTVITFLVVSTFPKKSVVQLVPGTEVAVAPKRRKTDLNKQDASIQSSSKESNVPKALLRLQDLDARLLHKSEVKGVELGVVLTSVGYVHPETAKKFSLDALHMFTVVPRLSSKESIRTPESDVSRMKSSSSTLKDANTDLSTNKNEHRQAIVRILYSDSVAKGHIMIARSLRLYLRASLHSWVYLKMCSSDLKDITSLSVSPCYFKMLGQDKYIQKNNLVLNSYRNQKSRSLLSETTAGMYIGIADWSIHDQIVTDLSHDFPCKEDEDITYQSDNKTGLKRLLEAWFLAQLDAVASTAGLEANSIILGNETILHFEVKGHNPQTARKKMVQEMTYSNGSLDKKKNTGEVPLELLFVLTISEESLQESKVNMYKIVFNESKKGYLGSAELFGKLKLGDPLSLYTVNERNSIKGFSANLSSLSWMGTIATDVINRMMVLLSPASGMLFSTYNLPLPGHVLIHGPHGSGKTVLARAVAKSLQECEDLLAHIVFVGCSGLALEKASTIRQALSSYISEALDHAPSLIIFDDLDSIISSSSDSEGHQPLASVVALTNFLTDIMDEYGQKRKSSCGIGPIAFIASVQTLESIPQSLSTSGRFDFHVQLPAPAASERQAILRHEIQRRSLQCSSDVLQDVASKCDGYDAYDLEILVDRTVHAALAVFCLLNILLKNMRCPLWSGMIFLRQCMSFFLLPCVTLLNLLLKVVALDGKMLVVSRTSEMLLKR</sequence>
<dbReference type="Pfam" id="PF00004">
    <property type="entry name" value="AAA"/>
    <property type="match status" value="1"/>
</dbReference>
<dbReference type="FunFam" id="3.10.330.10:FF:000006">
    <property type="entry name" value="Peroxisome biogenesis factor 1"/>
    <property type="match status" value="1"/>
</dbReference>
<evidence type="ECO:0000256" key="10">
    <source>
        <dbReference type="SAM" id="Phobius"/>
    </source>
</evidence>
<evidence type="ECO:0000259" key="11">
    <source>
        <dbReference type="SMART" id="SM00382"/>
    </source>
</evidence>
<dbReference type="Gene3D" id="1.10.8.60">
    <property type="match status" value="1"/>
</dbReference>
<dbReference type="GO" id="GO:0016558">
    <property type="term" value="P:protein import into peroxisome matrix"/>
    <property type="evidence" value="ECO:0007669"/>
    <property type="project" value="TreeGrafter"/>
</dbReference>
<name>A0A067KLW8_JATCU</name>
<dbReference type="GO" id="GO:0016887">
    <property type="term" value="F:ATP hydrolysis activity"/>
    <property type="evidence" value="ECO:0007669"/>
    <property type="project" value="InterPro"/>
</dbReference>
<feature type="compositionally biased region" description="Basic and acidic residues" evidence="9">
    <location>
        <begin position="256"/>
        <end position="266"/>
    </location>
</feature>
<dbReference type="InterPro" id="IPR050168">
    <property type="entry name" value="AAA_ATPase_domain"/>
</dbReference>
<dbReference type="SUPFAM" id="SSF54585">
    <property type="entry name" value="Cdc48 domain 2-like"/>
    <property type="match status" value="1"/>
</dbReference>
<dbReference type="OrthoDB" id="2187at2759"/>
<keyword evidence="10" id="KW-0812">Transmembrane</keyword>
<keyword evidence="5" id="KW-0067">ATP-binding</keyword>
<accession>A0A067KLW8</accession>
<dbReference type="Proteomes" id="UP000027138">
    <property type="component" value="Unassembled WGS sequence"/>
</dbReference>
<dbReference type="InterPro" id="IPR015342">
    <property type="entry name" value="PEX1-N_C-lobe"/>
</dbReference>
<evidence type="ECO:0000313" key="13">
    <source>
        <dbReference type="Proteomes" id="UP000027138"/>
    </source>
</evidence>
<dbReference type="InterPro" id="IPR003593">
    <property type="entry name" value="AAA+_ATPase"/>
</dbReference>